<dbReference type="EMBL" id="KK784905">
    <property type="protein sequence ID" value="KDO64822.1"/>
    <property type="molecule type" value="Genomic_DNA"/>
</dbReference>
<evidence type="ECO:0008006" key="4">
    <source>
        <dbReference type="Google" id="ProtNLM"/>
    </source>
</evidence>
<proteinExistence type="predicted"/>
<accession>A0A067FN18</accession>
<reference evidence="2 3" key="1">
    <citation type="submission" date="2014-04" db="EMBL/GenBank/DDBJ databases">
        <authorList>
            <consortium name="International Citrus Genome Consortium"/>
            <person name="Gmitter F."/>
            <person name="Chen C."/>
            <person name="Farmerie W."/>
            <person name="Harkins T."/>
            <person name="Desany B."/>
            <person name="Mohiuddin M."/>
            <person name="Kodira C."/>
            <person name="Borodovsky M."/>
            <person name="Lomsadze A."/>
            <person name="Burns P."/>
            <person name="Jenkins J."/>
            <person name="Prochnik S."/>
            <person name="Shu S."/>
            <person name="Chapman J."/>
            <person name="Pitluck S."/>
            <person name="Schmutz J."/>
            <person name="Rokhsar D."/>
        </authorList>
    </citation>
    <scope>NUCLEOTIDE SEQUENCE</scope>
</reference>
<protein>
    <recommendedName>
        <fullName evidence="4">Bifunctional inhibitor/plant lipid transfer protein/seed storage helical domain-containing protein</fullName>
    </recommendedName>
</protein>
<dbReference type="AlphaFoldDB" id="A0A067FN18"/>
<keyword evidence="1" id="KW-0732">Signal</keyword>
<feature type="chain" id="PRO_5001637280" description="Bifunctional inhibitor/plant lipid transfer protein/seed storage helical domain-containing protein" evidence="1">
    <location>
        <begin position="20"/>
        <end position="125"/>
    </location>
</feature>
<dbReference type="Proteomes" id="UP000027120">
    <property type="component" value="Unassembled WGS sequence"/>
</dbReference>
<name>A0A067FN18_CITSI</name>
<feature type="signal peptide" evidence="1">
    <location>
        <begin position="1"/>
        <end position="19"/>
    </location>
</feature>
<keyword evidence="3" id="KW-1185">Reference proteome</keyword>
<sequence>MANLSLVSILLVFFLFTAGTTMHVEAKDDESIREHCTEIDNCIEECYTFCRPGIDSISSNCTVLGSLTEPGICCCKLLQQANRMNMDDGEGDHVSIDMEKLTDSLGGKLETLHPLSEECCIYERI</sequence>
<organism evidence="2 3">
    <name type="scientific">Citrus sinensis</name>
    <name type="common">Sweet orange</name>
    <name type="synonym">Citrus aurantium var. sinensis</name>
    <dbReference type="NCBI Taxonomy" id="2711"/>
    <lineage>
        <taxon>Eukaryota</taxon>
        <taxon>Viridiplantae</taxon>
        <taxon>Streptophyta</taxon>
        <taxon>Embryophyta</taxon>
        <taxon>Tracheophyta</taxon>
        <taxon>Spermatophyta</taxon>
        <taxon>Magnoliopsida</taxon>
        <taxon>eudicotyledons</taxon>
        <taxon>Gunneridae</taxon>
        <taxon>Pentapetalae</taxon>
        <taxon>rosids</taxon>
        <taxon>malvids</taxon>
        <taxon>Sapindales</taxon>
        <taxon>Rutaceae</taxon>
        <taxon>Aurantioideae</taxon>
        <taxon>Citrus</taxon>
    </lineage>
</organism>
<gene>
    <name evidence="2" type="ORF">CISIN_1g033209mg</name>
</gene>
<evidence type="ECO:0000256" key="1">
    <source>
        <dbReference type="SAM" id="SignalP"/>
    </source>
</evidence>
<evidence type="ECO:0000313" key="3">
    <source>
        <dbReference type="Proteomes" id="UP000027120"/>
    </source>
</evidence>
<evidence type="ECO:0000313" key="2">
    <source>
        <dbReference type="EMBL" id="KDO64822.1"/>
    </source>
</evidence>